<organism evidence="1 2">
    <name type="scientific">Halteria grandinella</name>
    <dbReference type="NCBI Taxonomy" id="5974"/>
    <lineage>
        <taxon>Eukaryota</taxon>
        <taxon>Sar</taxon>
        <taxon>Alveolata</taxon>
        <taxon>Ciliophora</taxon>
        <taxon>Intramacronucleata</taxon>
        <taxon>Spirotrichea</taxon>
        <taxon>Stichotrichia</taxon>
        <taxon>Sporadotrichida</taxon>
        <taxon>Halteriidae</taxon>
        <taxon>Halteria</taxon>
    </lineage>
</organism>
<accession>A0A8J8SW57</accession>
<reference evidence="1" key="1">
    <citation type="submission" date="2019-06" db="EMBL/GenBank/DDBJ databases">
        <authorList>
            <person name="Zheng W."/>
        </authorList>
    </citation>
    <scope>NUCLEOTIDE SEQUENCE</scope>
    <source>
        <strain evidence="1">QDHG01</strain>
    </source>
</reference>
<gene>
    <name evidence="1" type="ORF">FGO68_gene8892</name>
</gene>
<keyword evidence="2" id="KW-1185">Reference proteome</keyword>
<dbReference type="Proteomes" id="UP000785679">
    <property type="component" value="Unassembled WGS sequence"/>
</dbReference>
<comment type="caution">
    <text evidence="1">The sequence shown here is derived from an EMBL/GenBank/DDBJ whole genome shotgun (WGS) entry which is preliminary data.</text>
</comment>
<dbReference type="EMBL" id="RRYP01022022">
    <property type="protein sequence ID" value="TNV72516.1"/>
    <property type="molecule type" value="Genomic_DNA"/>
</dbReference>
<proteinExistence type="predicted"/>
<evidence type="ECO:0000313" key="1">
    <source>
        <dbReference type="EMBL" id="TNV72516.1"/>
    </source>
</evidence>
<protein>
    <submittedName>
        <fullName evidence="1">Uncharacterized protein</fullName>
    </submittedName>
</protein>
<dbReference type="AlphaFoldDB" id="A0A8J8SW57"/>
<sequence length="244" mass="28585">MTLVLYENLGYSPISIRWAKTSNWQSIASSISFSDNGTQIIVGSQYYYCDLSFKYFRFNVTSTTQSIQWGRSIRSDFYSLCMKLLDSQKHMVVLYKDSQYNYLYISLVSTESAEPNFMHTLGRDAYYDQKAYSVGNVIVLGICDWGPAIIIYRIQVDEEIQRFIPIEGWETNTIQWTKIIDIYFEQSDTNSVSLLLFYSNYACLGRLYINNQTLVLWTQVYYGFEKGKLINKEWYLFGQSFSQI</sequence>
<evidence type="ECO:0000313" key="2">
    <source>
        <dbReference type="Proteomes" id="UP000785679"/>
    </source>
</evidence>
<name>A0A8J8SW57_HALGN</name>